<dbReference type="Proteomes" id="UP000030765">
    <property type="component" value="Unassembled WGS sequence"/>
</dbReference>
<reference evidence="2" key="2">
    <citation type="submission" date="2020-05" db="UniProtKB">
        <authorList>
            <consortium name="EnsemblMetazoa"/>
        </authorList>
    </citation>
    <scope>IDENTIFICATION</scope>
</reference>
<evidence type="ECO:0000313" key="3">
    <source>
        <dbReference type="Proteomes" id="UP000030765"/>
    </source>
</evidence>
<reference evidence="1 3" key="1">
    <citation type="journal article" date="2014" name="BMC Genomics">
        <title>Genome sequence of Anopheles sinensis provides insight into genetics basis of mosquito competence for malaria parasites.</title>
        <authorList>
            <person name="Zhou D."/>
            <person name="Zhang D."/>
            <person name="Ding G."/>
            <person name="Shi L."/>
            <person name="Hou Q."/>
            <person name="Ye Y."/>
            <person name="Xu Y."/>
            <person name="Zhou H."/>
            <person name="Xiong C."/>
            <person name="Li S."/>
            <person name="Yu J."/>
            <person name="Hong S."/>
            <person name="Yu X."/>
            <person name="Zou P."/>
            <person name="Chen C."/>
            <person name="Chang X."/>
            <person name="Wang W."/>
            <person name="Lv Y."/>
            <person name="Sun Y."/>
            <person name="Ma L."/>
            <person name="Shen B."/>
            <person name="Zhu C."/>
        </authorList>
    </citation>
    <scope>NUCLEOTIDE SEQUENCE [LARGE SCALE GENOMIC DNA]</scope>
</reference>
<gene>
    <name evidence="1" type="ORF">ZHAS_00015097</name>
</gene>
<dbReference type="VEuPathDB" id="VectorBase:ASIC015097"/>
<proteinExistence type="predicted"/>
<protein>
    <submittedName>
        <fullName evidence="1 2">Major facilitator superfamily protein</fullName>
    </submittedName>
</protein>
<dbReference type="EMBL" id="ATLV01022068">
    <property type="status" value="NOT_ANNOTATED_CDS"/>
    <property type="molecule type" value="Genomic_DNA"/>
</dbReference>
<organism evidence="1">
    <name type="scientific">Anopheles sinensis</name>
    <name type="common">Mosquito</name>
    <dbReference type="NCBI Taxonomy" id="74873"/>
    <lineage>
        <taxon>Eukaryota</taxon>
        <taxon>Metazoa</taxon>
        <taxon>Ecdysozoa</taxon>
        <taxon>Arthropoda</taxon>
        <taxon>Hexapoda</taxon>
        <taxon>Insecta</taxon>
        <taxon>Pterygota</taxon>
        <taxon>Neoptera</taxon>
        <taxon>Endopterygota</taxon>
        <taxon>Diptera</taxon>
        <taxon>Nematocera</taxon>
        <taxon>Culicoidea</taxon>
        <taxon>Culicidae</taxon>
        <taxon>Anophelinae</taxon>
        <taxon>Anopheles</taxon>
    </lineage>
</organism>
<evidence type="ECO:0000313" key="1">
    <source>
        <dbReference type="EMBL" id="KFB47165.1"/>
    </source>
</evidence>
<keyword evidence="3" id="KW-1185">Reference proteome</keyword>
<name>A0A084WAC1_ANOSI</name>
<evidence type="ECO:0000313" key="2">
    <source>
        <dbReference type="EnsemblMetazoa" id="ASIC015097-PA"/>
    </source>
</evidence>
<dbReference type="EnsemblMetazoa" id="ASIC015097-RA">
    <property type="protein sequence ID" value="ASIC015097-PA"/>
    <property type="gene ID" value="ASIC015097"/>
</dbReference>
<sequence length="67" mass="7675">MIQFILKRHALSDPQVDKMETVANRNILDHVKVTNLHQWRVVFAMLGVPIITEQFVGPFFCPNAGKN</sequence>
<accession>A0A084WAC1</accession>
<dbReference type="AlphaFoldDB" id="A0A084WAC1"/>
<dbReference type="EMBL" id="KE525327">
    <property type="protein sequence ID" value="KFB47165.1"/>
    <property type="molecule type" value="Genomic_DNA"/>
</dbReference>